<proteinExistence type="predicted"/>
<evidence type="ECO:0000313" key="1">
    <source>
        <dbReference type="EMBL" id="QHU16635.1"/>
    </source>
</evidence>
<accession>A0A6C0KF35</accession>
<protein>
    <submittedName>
        <fullName evidence="1">Uncharacterized protein</fullName>
    </submittedName>
</protein>
<organism evidence="1">
    <name type="scientific">viral metagenome</name>
    <dbReference type="NCBI Taxonomy" id="1070528"/>
    <lineage>
        <taxon>unclassified sequences</taxon>
        <taxon>metagenomes</taxon>
        <taxon>organismal metagenomes</taxon>
    </lineage>
</organism>
<name>A0A6C0KF35_9ZZZZ</name>
<sequence length="82" mass="9851">MSILPYAIFGGYFYQSNSGGFDNIYDFAETLEQAIHIYERLLHTKNNENMRYNWVHIVDLRTKTIVIDSRHIYNKINYRCKL</sequence>
<dbReference type="AlphaFoldDB" id="A0A6C0KF35"/>
<reference evidence="1" key="1">
    <citation type="journal article" date="2020" name="Nature">
        <title>Giant virus diversity and host interactions through global metagenomics.</title>
        <authorList>
            <person name="Schulz F."/>
            <person name="Roux S."/>
            <person name="Paez-Espino D."/>
            <person name="Jungbluth S."/>
            <person name="Walsh D.A."/>
            <person name="Denef V.J."/>
            <person name="McMahon K.D."/>
            <person name="Konstantinidis K.T."/>
            <person name="Eloe-Fadrosh E.A."/>
            <person name="Kyrpides N.C."/>
            <person name="Woyke T."/>
        </authorList>
    </citation>
    <scope>NUCLEOTIDE SEQUENCE</scope>
    <source>
        <strain evidence="1">GVMAG-S-3300012000-53</strain>
    </source>
</reference>
<dbReference type="EMBL" id="MN740887">
    <property type="protein sequence ID" value="QHU16635.1"/>
    <property type="molecule type" value="Genomic_DNA"/>
</dbReference>